<evidence type="ECO:0000256" key="1">
    <source>
        <dbReference type="SAM" id="SignalP"/>
    </source>
</evidence>
<sequence>MKSSIYALFLIVDAMAMARSLVTKRGGCMSTGTVRPQYECCYWDGSYIGCVVSAPRFCRWDPVGDRCVDTRTYCC</sequence>
<evidence type="ECO:0000313" key="3">
    <source>
        <dbReference type="Proteomes" id="UP000215127"/>
    </source>
</evidence>
<protein>
    <submittedName>
        <fullName evidence="2">Uncharacterized protein</fullName>
    </submittedName>
</protein>
<feature type="chain" id="PRO_5012710925" evidence="1">
    <location>
        <begin position="19"/>
        <end position="75"/>
    </location>
</feature>
<proteinExistence type="predicted"/>
<organism evidence="2 3">
    <name type="scientific">Zymoseptoria tritici (strain ST99CH_3D7)</name>
    <dbReference type="NCBI Taxonomy" id="1276538"/>
    <lineage>
        <taxon>Eukaryota</taxon>
        <taxon>Fungi</taxon>
        <taxon>Dikarya</taxon>
        <taxon>Ascomycota</taxon>
        <taxon>Pezizomycotina</taxon>
        <taxon>Dothideomycetes</taxon>
        <taxon>Dothideomycetidae</taxon>
        <taxon>Mycosphaerellales</taxon>
        <taxon>Mycosphaerellaceae</taxon>
        <taxon>Zymoseptoria</taxon>
    </lineage>
</organism>
<name>A0A1X7RZ43_ZYMT9</name>
<keyword evidence="1" id="KW-0732">Signal</keyword>
<dbReference type="Proteomes" id="UP000215127">
    <property type="component" value="Chromosome 7"/>
</dbReference>
<feature type="signal peptide" evidence="1">
    <location>
        <begin position="1"/>
        <end position="18"/>
    </location>
</feature>
<keyword evidence="3" id="KW-1185">Reference proteome</keyword>
<accession>A0A1X7RZ43</accession>
<reference evidence="2 3" key="1">
    <citation type="submission" date="2016-06" db="EMBL/GenBank/DDBJ databases">
        <authorList>
            <person name="Kjaerup R.B."/>
            <person name="Dalgaard T.S."/>
            <person name="Juul-Madsen H.R."/>
        </authorList>
    </citation>
    <scope>NUCLEOTIDE SEQUENCE [LARGE SCALE GENOMIC DNA]</scope>
</reference>
<gene>
    <name evidence="2" type="ORF">ZT3D7_G7859</name>
</gene>
<evidence type="ECO:0000313" key="2">
    <source>
        <dbReference type="EMBL" id="SMQ52706.1"/>
    </source>
</evidence>
<dbReference type="EMBL" id="LT853698">
    <property type="protein sequence ID" value="SMQ52706.1"/>
    <property type="molecule type" value="Genomic_DNA"/>
</dbReference>
<dbReference type="AlphaFoldDB" id="A0A1X7RZ43"/>